<evidence type="ECO:0000313" key="4">
    <source>
        <dbReference type="Proteomes" id="UP000187455"/>
    </source>
</evidence>
<evidence type="ECO:0000313" key="3">
    <source>
        <dbReference type="EMBL" id="OLY84210.1"/>
    </source>
</evidence>
<keyword evidence="2" id="KW-0472">Membrane</keyword>
<evidence type="ECO:0000256" key="2">
    <source>
        <dbReference type="SAM" id="Phobius"/>
    </source>
</evidence>
<sequence>MSNLGSGISLLIHPYALFPLLHVLPTLIVCAAHKVRLTGEKITGGLGLELRESPSKKDIRSFINGSPAKLTDGPKSPNSAGDSIEMSS</sequence>
<dbReference type="AlphaFoldDB" id="A0A1R0H4U7"/>
<reference evidence="3 4" key="1">
    <citation type="journal article" date="2016" name="Mol. Biol. Evol.">
        <title>Genome-Wide Survey of Gut Fungi (Harpellales) Reveals the First Horizontally Transferred Ubiquitin Gene from a Mosquito Host.</title>
        <authorList>
            <person name="Wang Y."/>
            <person name="White M.M."/>
            <person name="Kvist S."/>
            <person name="Moncalvo J.M."/>
        </authorList>
    </citation>
    <scope>NUCLEOTIDE SEQUENCE [LARGE SCALE GENOMIC DNA]</scope>
    <source>
        <strain evidence="3 4">ALG-7-W6</strain>
    </source>
</reference>
<accession>A0A1R0H4U7</accession>
<evidence type="ECO:0000256" key="1">
    <source>
        <dbReference type="SAM" id="MobiDB-lite"/>
    </source>
</evidence>
<keyword evidence="2" id="KW-1133">Transmembrane helix</keyword>
<gene>
    <name evidence="3" type="ORF">AYI68_g1629</name>
</gene>
<feature type="compositionally biased region" description="Polar residues" evidence="1">
    <location>
        <begin position="76"/>
        <end position="88"/>
    </location>
</feature>
<comment type="caution">
    <text evidence="3">The sequence shown here is derived from an EMBL/GenBank/DDBJ whole genome shotgun (WGS) entry which is preliminary data.</text>
</comment>
<dbReference type="Proteomes" id="UP000187455">
    <property type="component" value="Unassembled WGS sequence"/>
</dbReference>
<feature type="region of interest" description="Disordered" evidence="1">
    <location>
        <begin position="59"/>
        <end position="88"/>
    </location>
</feature>
<protein>
    <submittedName>
        <fullName evidence="3">Uncharacterized protein</fullName>
    </submittedName>
</protein>
<organism evidence="3 4">
    <name type="scientific">Smittium mucronatum</name>
    <dbReference type="NCBI Taxonomy" id="133383"/>
    <lineage>
        <taxon>Eukaryota</taxon>
        <taxon>Fungi</taxon>
        <taxon>Fungi incertae sedis</taxon>
        <taxon>Zoopagomycota</taxon>
        <taxon>Kickxellomycotina</taxon>
        <taxon>Harpellomycetes</taxon>
        <taxon>Harpellales</taxon>
        <taxon>Legeriomycetaceae</taxon>
        <taxon>Smittium</taxon>
    </lineage>
</organism>
<feature type="transmembrane region" description="Helical" evidence="2">
    <location>
        <begin position="12"/>
        <end position="32"/>
    </location>
</feature>
<proteinExistence type="predicted"/>
<name>A0A1R0H4U7_9FUNG</name>
<dbReference type="EMBL" id="LSSL01000581">
    <property type="protein sequence ID" value="OLY84210.1"/>
    <property type="molecule type" value="Genomic_DNA"/>
</dbReference>
<keyword evidence="4" id="KW-1185">Reference proteome</keyword>
<keyword evidence="2" id="KW-0812">Transmembrane</keyword>